<dbReference type="InterPro" id="IPR055348">
    <property type="entry name" value="DctQ"/>
</dbReference>
<feature type="transmembrane region" description="Helical" evidence="9">
    <location>
        <begin position="91"/>
        <end position="113"/>
    </location>
</feature>
<evidence type="ECO:0000259" key="10">
    <source>
        <dbReference type="Pfam" id="PF04290"/>
    </source>
</evidence>
<dbReference type="EMBL" id="BMMF01000010">
    <property type="protein sequence ID" value="GGK44062.1"/>
    <property type="molecule type" value="Genomic_DNA"/>
</dbReference>
<comment type="subunit">
    <text evidence="9">The complex comprises the extracytoplasmic solute receptor protein and the two transmembrane proteins.</text>
</comment>
<protein>
    <recommendedName>
        <fullName evidence="9">TRAP transporter small permease protein</fullName>
    </recommendedName>
</protein>
<organism evidence="11 12">
    <name type="scientific">Salinarimonas ramus</name>
    <dbReference type="NCBI Taxonomy" id="690164"/>
    <lineage>
        <taxon>Bacteria</taxon>
        <taxon>Pseudomonadati</taxon>
        <taxon>Pseudomonadota</taxon>
        <taxon>Alphaproteobacteria</taxon>
        <taxon>Hyphomicrobiales</taxon>
        <taxon>Salinarimonadaceae</taxon>
        <taxon>Salinarimonas</taxon>
    </lineage>
</organism>
<dbReference type="Proteomes" id="UP000600449">
    <property type="component" value="Unassembled WGS sequence"/>
</dbReference>
<dbReference type="RefSeq" id="WP_188914438.1">
    <property type="nucleotide sequence ID" value="NZ_BMMF01000010.1"/>
</dbReference>
<comment type="similarity">
    <text evidence="8 9">Belongs to the TRAP transporter small permease family.</text>
</comment>
<name>A0A917QCY6_9HYPH</name>
<feature type="domain" description="Tripartite ATP-independent periplasmic transporters DctQ component" evidence="10">
    <location>
        <begin position="29"/>
        <end position="161"/>
    </location>
</feature>
<keyword evidence="5 9" id="KW-0812">Transmembrane</keyword>
<dbReference type="PANTHER" id="PTHR35011:SF10">
    <property type="entry name" value="TRAP TRANSPORTER SMALL PERMEASE PROTEIN"/>
    <property type="match status" value="1"/>
</dbReference>
<keyword evidence="6 9" id="KW-1133">Transmembrane helix</keyword>
<evidence type="ECO:0000313" key="12">
    <source>
        <dbReference type="Proteomes" id="UP000600449"/>
    </source>
</evidence>
<gene>
    <name evidence="11" type="ORF">GCM10011322_33910</name>
</gene>
<feature type="transmembrane region" description="Helical" evidence="9">
    <location>
        <begin position="133"/>
        <end position="154"/>
    </location>
</feature>
<keyword evidence="12" id="KW-1185">Reference proteome</keyword>
<evidence type="ECO:0000256" key="4">
    <source>
        <dbReference type="ARBA" id="ARBA00022519"/>
    </source>
</evidence>
<keyword evidence="7 9" id="KW-0472">Membrane</keyword>
<evidence type="ECO:0000256" key="5">
    <source>
        <dbReference type="ARBA" id="ARBA00022692"/>
    </source>
</evidence>
<feature type="transmembrane region" description="Helical" evidence="9">
    <location>
        <begin position="12"/>
        <end position="33"/>
    </location>
</feature>
<proteinExistence type="inferred from homology"/>
<evidence type="ECO:0000256" key="6">
    <source>
        <dbReference type="ARBA" id="ARBA00022989"/>
    </source>
</evidence>
<dbReference type="InterPro" id="IPR007387">
    <property type="entry name" value="TRAP_DctQ"/>
</dbReference>
<dbReference type="GO" id="GO:0015740">
    <property type="term" value="P:C4-dicarboxylate transport"/>
    <property type="evidence" value="ECO:0007669"/>
    <property type="project" value="TreeGrafter"/>
</dbReference>
<feature type="transmembrane region" description="Helical" evidence="9">
    <location>
        <begin position="53"/>
        <end position="70"/>
    </location>
</feature>
<dbReference type="AlphaFoldDB" id="A0A917QCY6"/>
<evidence type="ECO:0000256" key="2">
    <source>
        <dbReference type="ARBA" id="ARBA00022448"/>
    </source>
</evidence>
<evidence type="ECO:0000256" key="9">
    <source>
        <dbReference type="RuleBase" id="RU369079"/>
    </source>
</evidence>
<evidence type="ECO:0000256" key="8">
    <source>
        <dbReference type="ARBA" id="ARBA00038436"/>
    </source>
</evidence>
<comment type="subcellular location">
    <subcellularLocation>
        <location evidence="1 9">Cell inner membrane</location>
        <topology evidence="1 9">Multi-pass membrane protein</topology>
    </subcellularLocation>
</comment>
<reference evidence="11 12" key="1">
    <citation type="journal article" date="2014" name="Int. J. Syst. Evol. Microbiol.">
        <title>Complete genome sequence of Corynebacterium casei LMG S-19264T (=DSM 44701T), isolated from a smear-ripened cheese.</title>
        <authorList>
            <consortium name="US DOE Joint Genome Institute (JGI-PGF)"/>
            <person name="Walter F."/>
            <person name="Albersmeier A."/>
            <person name="Kalinowski J."/>
            <person name="Ruckert C."/>
        </authorList>
    </citation>
    <scope>NUCLEOTIDE SEQUENCE [LARGE SCALE GENOMIC DNA]</scope>
    <source>
        <strain evidence="11 12">CGMCC 1.9161</strain>
    </source>
</reference>
<evidence type="ECO:0000256" key="7">
    <source>
        <dbReference type="ARBA" id="ARBA00023136"/>
    </source>
</evidence>
<dbReference type="Pfam" id="PF04290">
    <property type="entry name" value="DctQ"/>
    <property type="match status" value="1"/>
</dbReference>
<dbReference type="GO" id="GO:0005886">
    <property type="term" value="C:plasma membrane"/>
    <property type="evidence" value="ECO:0007669"/>
    <property type="project" value="UniProtKB-SubCell"/>
</dbReference>
<keyword evidence="2 9" id="KW-0813">Transport</keyword>
<evidence type="ECO:0000256" key="1">
    <source>
        <dbReference type="ARBA" id="ARBA00004429"/>
    </source>
</evidence>
<evidence type="ECO:0000313" key="11">
    <source>
        <dbReference type="EMBL" id="GGK44062.1"/>
    </source>
</evidence>
<evidence type="ECO:0000256" key="3">
    <source>
        <dbReference type="ARBA" id="ARBA00022475"/>
    </source>
</evidence>
<dbReference type="PANTHER" id="PTHR35011">
    <property type="entry name" value="2,3-DIKETO-L-GULONATE TRAP TRANSPORTER SMALL PERMEASE PROTEIN YIAM"/>
    <property type="match status" value="1"/>
</dbReference>
<sequence>MAAVRLLDRAVGLLIEAFGLLSGIVIAFMALAISAEVVVRALGLPAFGWTLEVSEYGLLVVGFLGAPWVLRHSDHIRVDVVLRSVSPRARHWMLLFANALSALVCFVLAWYAASAAFEAFARGSLLFKYLVIPQWWILAILPVGTTLLGLEFVARLARRLAGRPVAQEEEFGEAVL</sequence>
<keyword evidence="3" id="KW-1003">Cell membrane</keyword>
<keyword evidence="4 9" id="KW-0997">Cell inner membrane</keyword>
<dbReference type="GO" id="GO:0022857">
    <property type="term" value="F:transmembrane transporter activity"/>
    <property type="evidence" value="ECO:0007669"/>
    <property type="project" value="UniProtKB-UniRule"/>
</dbReference>
<comment type="function">
    <text evidence="9">Part of the tripartite ATP-independent periplasmic (TRAP) transport system.</text>
</comment>
<accession>A0A917QCY6</accession>
<comment type="caution">
    <text evidence="11">The sequence shown here is derived from an EMBL/GenBank/DDBJ whole genome shotgun (WGS) entry which is preliminary data.</text>
</comment>